<gene>
    <name evidence="1" type="ORF">POREN0001_1395</name>
</gene>
<keyword evidence="2" id="KW-1185">Reference proteome</keyword>
<dbReference type="AlphaFoldDB" id="C3J8F0"/>
<evidence type="ECO:0000313" key="1">
    <source>
        <dbReference type="EMBL" id="EEN83643.1"/>
    </source>
</evidence>
<dbReference type="EMBL" id="ACNN01000005">
    <property type="protein sequence ID" value="EEN83643.1"/>
    <property type="molecule type" value="Genomic_DNA"/>
</dbReference>
<protein>
    <submittedName>
        <fullName evidence="1">Uncharacterized protein</fullName>
    </submittedName>
</protein>
<name>C3J8F0_POREA</name>
<comment type="caution">
    <text evidence="1">The sequence shown here is derived from an EMBL/GenBank/DDBJ whole genome shotgun (WGS) entry which is preliminary data.</text>
</comment>
<dbReference type="Proteomes" id="UP000004295">
    <property type="component" value="Unassembled WGS sequence"/>
</dbReference>
<proteinExistence type="predicted"/>
<evidence type="ECO:0000313" key="2">
    <source>
        <dbReference type="Proteomes" id="UP000004295"/>
    </source>
</evidence>
<accession>C3J8F0</accession>
<reference evidence="1 2" key="1">
    <citation type="submission" date="2009-04" db="EMBL/GenBank/DDBJ databases">
        <authorList>
            <person name="Sebastian Y."/>
            <person name="Madupu R."/>
            <person name="Durkin A.S."/>
            <person name="Torralba M."/>
            <person name="Methe B."/>
            <person name="Sutton G.G."/>
            <person name="Strausberg R.L."/>
            <person name="Nelson K.E."/>
        </authorList>
    </citation>
    <scope>NUCLEOTIDE SEQUENCE [LARGE SCALE GENOMIC DNA]</scope>
    <source>
        <strain evidence="2">ATCC 35406 / BCRC 14492 / JCM 8526 / NCTC 13058 / HG 370</strain>
    </source>
</reference>
<sequence>MRRLRLRLCATDHLPERQRGSLPELFCKAKCIGFVQTSGCSRHFLPQTKMRISLV</sequence>
<organism evidence="1 2">
    <name type="scientific">Porphyromonas endodontalis (strain ATCC 35406 / DSM 24491 / JCM 8526 / CCUG 16442 / BCRC 14492 / NCTC 13058 / HG 370)</name>
    <name type="common">Bacteroides endodontalis</name>
    <dbReference type="NCBI Taxonomy" id="553175"/>
    <lineage>
        <taxon>Bacteria</taxon>
        <taxon>Pseudomonadati</taxon>
        <taxon>Bacteroidota</taxon>
        <taxon>Bacteroidia</taxon>
        <taxon>Bacteroidales</taxon>
        <taxon>Porphyromonadaceae</taxon>
        <taxon>Porphyromonas</taxon>
    </lineage>
</organism>